<dbReference type="OrthoDB" id="10250504at2759"/>
<evidence type="ECO:0000256" key="3">
    <source>
        <dbReference type="ARBA" id="ARBA00023163"/>
    </source>
</evidence>
<dbReference type="Proteomes" id="UP000070544">
    <property type="component" value="Unassembled WGS sequence"/>
</dbReference>
<dbReference type="Pfam" id="PF17875">
    <property type="entry name" value="RPA43_OB"/>
    <property type="match status" value="1"/>
</dbReference>
<dbReference type="STRING" id="1344416.A0A139AQT6"/>
<feature type="compositionally biased region" description="Acidic residues" evidence="5">
    <location>
        <begin position="428"/>
        <end position="437"/>
    </location>
</feature>
<proteinExistence type="predicted"/>
<dbReference type="GO" id="GO:0006352">
    <property type="term" value="P:DNA-templated transcription initiation"/>
    <property type="evidence" value="ECO:0007669"/>
    <property type="project" value="InterPro"/>
</dbReference>
<evidence type="ECO:0000313" key="7">
    <source>
        <dbReference type="EMBL" id="KXS19099.1"/>
    </source>
</evidence>
<keyword evidence="3" id="KW-0804">Transcription</keyword>
<accession>A0A139AQT6</accession>
<evidence type="ECO:0000313" key="8">
    <source>
        <dbReference type="Proteomes" id="UP000070544"/>
    </source>
</evidence>
<feature type="region of interest" description="Disordered" evidence="5">
    <location>
        <begin position="367"/>
        <end position="516"/>
    </location>
</feature>
<dbReference type="GO" id="GO:0005736">
    <property type="term" value="C:RNA polymerase I complex"/>
    <property type="evidence" value="ECO:0007669"/>
    <property type="project" value="TreeGrafter"/>
</dbReference>
<dbReference type="Gene3D" id="3.30.1490.120">
    <property type="entry name" value="RNA polymerase Rpb7-like, N-terminal domain"/>
    <property type="match status" value="1"/>
</dbReference>
<keyword evidence="2" id="KW-0240">DNA-directed RNA polymerase</keyword>
<dbReference type="OMA" id="DEMDEGC"/>
<dbReference type="PANTHER" id="PTHR12709:SF5">
    <property type="entry name" value="DNA-DIRECTED RNA POLYMERASE I SUBUNIT RPA43"/>
    <property type="match status" value="1"/>
</dbReference>
<evidence type="ECO:0000256" key="4">
    <source>
        <dbReference type="ARBA" id="ARBA00023242"/>
    </source>
</evidence>
<keyword evidence="4" id="KW-0539">Nucleus</keyword>
<dbReference type="AlphaFoldDB" id="A0A139AQT6"/>
<dbReference type="InterPro" id="IPR045113">
    <property type="entry name" value="Rpb7-like"/>
</dbReference>
<feature type="compositionally biased region" description="Basic and acidic residues" evidence="5">
    <location>
        <begin position="37"/>
        <end position="75"/>
    </location>
</feature>
<evidence type="ECO:0000259" key="6">
    <source>
        <dbReference type="Pfam" id="PF17875"/>
    </source>
</evidence>
<evidence type="ECO:0000256" key="1">
    <source>
        <dbReference type="ARBA" id="ARBA00004123"/>
    </source>
</evidence>
<feature type="domain" description="RPA43 OB" evidence="6">
    <location>
        <begin position="245"/>
        <end position="316"/>
    </location>
</feature>
<feature type="compositionally biased region" description="Polar residues" evidence="5">
    <location>
        <begin position="134"/>
        <end position="156"/>
    </location>
</feature>
<keyword evidence="8" id="KW-1185">Reference proteome</keyword>
<feature type="compositionally biased region" description="Basic residues" evidence="5">
    <location>
        <begin position="485"/>
        <end position="499"/>
    </location>
</feature>
<dbReference type="InterPro" id="IPR041178">
    <property type="entry name" value="RPA43_OB"/>
</dbReference>
<evidence type="ECO:0000256" key="5">
    <source>
        <dbReference type="SAM" id="MobiDB-lite"/>
    </source>
</evidence>
<feature type="region of interest" description="Disordered" evidence="5">
    <location>
        <begin position="32"/>
        <end position="156"/>
    </location>
</feature>
<comment type="subcellular location">
    <subcellularLocation>
        <location evidence="1">Nucleus</location>
    </subcellularLocation>
</comment>
<sequence length="516" mass="57511">MYGDGCHGCGQVFFYHQFRAMADAGTLITDAKKKKRKDEFKDNVGEAGLEEERTVRHEETSMTEGERKAEKQRRKEEKKRKRHSESGVNAKPESLDESRNGVGGKNDDLGQSSKRIKKEKPKREISAAPHGKSEATTSAPLEQPKTLGSSTSLRSVTNSTDTSLLRTFNRVTIDWRIYLPAKFIGDFERGIDDYLSRYLMKYLPELPGVLLSYTEPEPLMKDAEVLYDTPHAHVLVRTDAVVWNPKVRDYVVGTVTLSSPTHISLLVHRVFNLFVPADNIPDRFVYDTSKGVWIDKGTDGTKRDEMDEGCAIGCWVSSIVTANDMLTLRGTLFQPTWSSRIDVANAPALKSGFLVPASIARSVNLASPALPTSPSKTQMDYKLATPKRPPVGRGSKSLSQSDDLAKQDPDEAYRSEYDAGGVRYEQERGDDDDEGEVETGIPQTADQKAAKRRKKKNKLEETETAPPPAAQQNPTTAGGEDDKNAKKREKQRQKKKRRKERLDTTGVAQESDDDSS</sequence>
<gene>
    <name evidence="7" type="ORF">M427DRAFT_468854</name>
</gene>
<dbReference type="PANTHER" id="PTHR12709">
    <property type="entry name" value="DNA-DIRECTED RNA POLYMERASE II, III"/>
    <property type="match status" value="1"/>
</dbReference>
<evidence type="ECO:0000256" key="2">
    <source>
        <dbReference type="ARBA" id="ARBA00022478"/>
    </source>
</evidence>
<dbReference type="InterPro" id="IPR036898">
    <property type="entry name" value="RNA_pol_Rpb7-like_N_sf"/>
</dbReference>
<name>A0A139AQT6_GONPJ</name>
<dbReference type="Gene3D" id="2.40.50.1060">
    <property type="match status" value="1"/>
</dbReference>
<dbReference type="GO" id="GO:0006362">
    <property type="term" value="P:transcription elongation by RNA polymerase I"/>
    <property type="evidence" value="ECO:0007669"/>
    <property type="project" value="TreeGrafter"/>
</dbReference>
<protein>
    <recommendedName>
        <fullName evidence="6">RPA43 OB domain-containing protein</fullName>
    </recommendedName>
</protein>
<reference evidence="7 8" key="1">
    <citation type="journal article" date="2015" name="Genome Biol. Evol.">
        <title>Phylogenomic analyses indicate that early fungi evolved digesting cell walls of algal ancestors of land plants.</title>
        <authorList>
            <person name="Chang Y."/>
            <person name="Wang S."/>
            <person name="Sekimoto S."/>
            <person name="Aerts A.L."/>
            <person name="Choi C."/>
            <person name="Clum A."/>
            <person name="LaButti K.M."/>
            <person name="Lindquist E.A."/>
            <person name="Yee Ngan C."/>
            <person name="Ohm R.A."/>
            <person name="Salamov A.A."/>
            <person name="Grigoriev I.V."/>
            <person name="Spatafora J.W."/>
            <person name="Berbee M.L."/>
        </authorList>
    </citation>
    <scope>NUCLEOTIDE SEQUENCE [LARGE SCALE GENOMIC DNA]</scope>
    <source>
        <strain evidence="7 8">JEL478</strain>
    </source>
</reference>
<feature type="compositionally biased region" description="Basic and acidic residues" evidence="5">
    <location>
        <begin position="403"/>
        <end position="417"/>
    </location>
</feature>
<organism evidence="7 8">
    <name type="scientific">Gonapodya prolifera (strain JEL478)</name>
    <name type="common">Monoblepharis prolifera</name>
    <dbReference type="NCBI Taxonomy" id="1344416"/>
    <lineage>
        <taxon>Eukaryota</taxon>
        <taxon>Fungi</taxon>
        <taxon>Fungi incertae sedis</taxon>
        <taxon>Chytridiomycota</taxon>
        <taxon>Chytridiomycota incertae sedis</taxon>
        <taxon>Monoblepharidomycetes</taxon>
        <taxon>Monoblepharidales</taxon>
        <taxon>Gonapodyaceae</taxon>
        <taxon>Gonapodya</taxon>
    </lineage>
</organism>
<dbReference type="EMBL" id="KQ965739">
    <property type="protein sequence ID" value="KXS19099.1"/>
    <property type="molecule type" value="Genomic_DNA"/>
</dbReference>